<sequence>MDISYAEKAMEFVFEQKFKGITLTEEQIREVMEQAKNGVSKENFTFTKTKKASWLKRLFKK</sequence>
<proteinExistence type="predicted"/>
<dbReference type="EMBL" id="RDOJ01000013">
    <property type="protein sequence ID" value="RLZ08582.1"/>
    <property type="molecule type" value="Genomic_DNA"/>
</dbReference>
<protein>
    <submittedName>
        <fullName evidence="1">Uncharacterized protein</fullName>
    </submittedName>
</protein>
<evidence type="ECO:0000313" key="1">
    <source>
        <dbReference type="EMBL" id="RLZ08582.1"/>
    </source>
</evidence>
<dbReference type="RefSeq" id="WP_121935012.1">
    <property type="nucleotide sequence ID" value="NZ_RDOJ01000013.1"/>
</dbReference>
<keyword evidence="2" id="KW-1185">Reference proteome</keyword>
<comment type="caution">
    <text evidence="1">The sequence shown here is derived from an EMBL/GenBank/DDBJ whole genome shotgun (WGS) entry which is preliminary data.</text>
</comment>
<name>A0A3L9M6Y9_9FLAO</name>
<gene>
    <name evidence="1" type="ORF">EAH69_09720</name>
</gene>
<dbReference type="Proteomes" id="UP000275348">
    <property type="component" value="Unassembled WGS sequence"/>
</dbReference>
<dbReference type="AlphaFoldDB" id="A0A3L9M6Y9"/>
<evidence type="ECO:0000313" key="2">
    <source>
        <dbReference type="Proteomes" id="UP000275348"/>
    </source>
</evidence>
<organism evidence="1 2">
    <name type="scientific">Faecalibacter macacae</name>
    <dbReference type="NCBI Taxonomy" id="1859289"/>
    <lineage>
        <taxon>Bacteria</taxon>
        <taxon>Pseudomonadati</taxon>
        <taxon>Bacteroidota</taxon>
        <taxon>Flavobacteriia</taxon>
        <taxon>Flavobacteriales</taxon>
        <taxon>Weeksellaceae</taxon>
        <taxon>Faecalibacter</taxon>
    </lineage>
</organism>
<accession>A0A3L9M6Y9</accession>
<reference evidence="1 2" key="1">
    <citation type="submission" date="2018-10" db="EMBL/GenBank/DDBJ databases">
        <authorList>
            <person name="Chen X."/>
        </authorList>
    </citation>
    <scope>NUCLEOTIDE SEQUENCE [LARGE SCALE GENOMIC DNA]</scope>
    <source>
        <strain evidence="1 2">YIM 102668</strain>
    </source>
</reference>